<feature type="domain" description="Glycosyltransferase 2-like" evidence="13">
    <location>
        <begin position="11"/>
        <end position="179"/>
    </location>
</feature>
<dbReference type="CDD" id="cd04188">
    <property type="entry name" value="DPG_synthase"/>
    <property type="match status" value="1"/>
</dbReference>
<accession>A0A2H0XAV4</accession>
<comment type="caution">
    <text evidence="14">The sequence shown here is derived from an EMBL/GenBank/DDBJ whole genome shotgun (WGS) entry which is preliminary data.</text>
</comment>
<dbReference type="InterPro" id="IPR029044">
    <property type="entry name" value="Nucleotide-diphossugar_trans"/>
</dbReference>
<keyword evidence="11" id="KW-0472">Membrane</keyword>
<dbReference type="GO" id="GO:0004581">
    <property type="term" value="F:dolichyl-phosphate beta-glucosyltransferase activity"/>
    <property type="evidence" value="ECO:0007669"/>
    <property type="project" value="UniProtKB-EC"/>
</dbReference>
<evidence type="ECO:0000256" key="3">
    <source>
        <dbReference type="ARBA" id="ARBA00006739"/>
    </source>
</evidence>
<evidence type="ECO:0000256" key="1">
    <source>
        <dbReference type="ARBA" id="ARBA00004389"/>
    </source>
</evidence>
<evidence type="ECO:0000256" key="2">
    <source>
        <dbReference type="ARBA" id="ARBA00004922"/>
    </source>
</evidence>
<dbReference type="EMBL" id="PEYU01000091">
    <property type="protein sequence ID" value="PIS22053.1"/>
    <property type="molecule type" value="Genomic_DNA"/>
</dbReference>
<evidence type="ECO:0000313" key="15">
    <source>
        <dbReference type="Proteomes" id="UP000231252"/>
    </source>
</evidence>
<protein>
    <recommendedName>
        <fullName evidence="4">dolichyl-phosphate beta-glucosyltransferase</fullName>
        <ecNumber evidence="4">2.4.1.117</ecNumber>
    </recommendedName>
</protein>
<dbReference type="GO" id="GO:0006487">
    <property type="term" value="P:protein N-linked glycosylation"/>
    <property type="evidence" value="ECO:0007669"/>
    <property type="project" value="TreeGrafter"/>
</dbReference>
<dbReference type="InterPro" id="IPR035518">
    <property type="entry name" value="DPG_synthase"/>
</dbReference>
<evidence type="ECO:0000256" key="6">
    <source>
        <dbReference type="ARBA" id="ARBA00022679"/>
    </source>
</evidence>
<dbReference type="PANTHER" id="PTHR10859">
    <property type="entry name" value="GLYCOSYL TRANSFERASE"/>
    <property type="match status" value="1"/>
</dbReference>
<organism evidence="14 15">
    <name type="scientific">candidate division WWE3 bacterium CG08_land_8_20_14_0_20_41_10</name>
    <dbReference type="NCBI Taxonomy" id="1975085"/>
    <lineage>
        <taxon>Bacteria</taxon>
        <taxon>Katanobacteria</taxon>
    </lineage>
</organism>
<comment type="subcellular location">
    <subcellularLocation>
        <location evidence="1">Endoplasmic reticulum membrane</location>
        <topology evidence="1">Single-pass membrane protein</topology>
    </subcellularLocation>
</comment>
<proteinExistence type="inferred from homology"/>
<keyword evidence="6 14" id="KW-0808">Transferase</keyword>
<evidence type="ECO:0000256" key="9">
    <source>
        <dbReference type="ARBA" id="ARBA00022968"/>
    </source>
</evidence>
<keyword evidence="9" id="KW-0735">Signal-anchor</keyword>
<comment type="catalytic activity">
    <reaction evidence="12">
        <text>a di-trans,poly-cis-dolichyl phosphate + UDP-alpha-D-glucose = a di-trans,poly-cis-dolichyl beta-D-glucosyl phosphate + UDP</text>
        <dbReference type="Rhea" id="RHEA:15401"/>
        <dbReference type="Rhea" id="RHEA-COMP:19498"/>
        <dbReference type="Rhea" id="RHEA-COMP:19502"/>
        <dbReference type="ChEBI" id="CHEBI:57525"/>
        <dbReference type="ChEBI" id="CHEBI:57683"/>
        <dbReference type="ChEBI" id="CHEBI:58223"/>
        <dbReference type="ChEBI" id="CHEBI:58885"/>
        <dbReference type="EC" id="2.4.1.117"/>
    </reaction>
    <physiologicalReaction direction="left-to-right" evidence="12">
        <dbReference type="Rhea" id="RHEA:15402"/>
    </physiologicalReaction>
</comment>
<comment type="similarity">
    <text evidence="3">Belongs to the glycosyltransferase 2 family.</text>
</comment>
<dbReference type="Proteomes" id="UP000231252">
    <property type="component" value="Unassembled WGS sequence"/>
</dbReference>
<evidence type="ECO:0000256" key="5">
    <source>
        <dbReference type="ARBA" id="ARBA00022676"/>
    </source>
</evidence>
<evidence type="ECO:0000313" key="14">
    <source>
        <dbReference type="EMBL" id="PIS22053.1"/>
    </source>
</evidence>
<dbReference type="Gene3D" id="3.90.550.10">
    <property type="entry name" value="Spore Coat Polysaccharide Biosynthesis Protein SpsA, Chain A"/>
    <property type="match status" value="1"/>
</dbReference>
<evidence type="ECO:0000256" key="10">
    <source>
        <dbReference type="ARBA" id="ARBA00022989"/>
    </source>
</evidence>
<reference evidence="15" key="1">
    <citation type="submission" date="2017-09" db="EMBL/GenBank/DDBJ databases">
        <title>Depth-based differentiation of microbial function through sediment-hosted aquifers and enrichment of novel symbionts in the deep terrestrial subsurface.</title>
        <authorList>
            <person name="Probst A.J."/>
            <person name="Ladd B."/>
            <person name="Jarett J.K."/>
            <person name="Geller-Mcgrath D.E."/>
            <person name="Sieber C.M.K."/>
            <person name="Emerson J.B."/>
            <person name="Anantharaman K."/>
            <person name="Thomas B.C."/>
            <person name="Malmstrom R."/>
            <person name="Stieglmeier M."/>
            <person name="Klingl A."/>
            <person name="Woyke T."/>
            <person name="Ryan C.M."/>
            <person name="Banfield J.F."/>
        </authorList>
    </citation>
    <scope>NUCLEOTIDE SEQUENCE [LARGE SCALE GENOMIC DNA]</scope>
</reference>
<evidence type="ECO:0000256" key="12">
    <source>
        <dbReference type="ARBA" id="ARBA00045097"/>
    </source>
</evidence>
<dbReference type="Pfam" id="PF00535">
    <property type="entry name" value="Glycos_transf_2"/>
    <property type="match status" value="1"/>
</dbReference>
<evidence type="ECO:0000256" key="8">
    <source>
        <dbReference type="ARBA" id="ARBA00022824"/>
    </source>
</evidence>
<name>A0A2H0XAV4_UNCKA</name>
<keyword evidence="8" id="KW-0256">Endoplasmic reticulum</keyword>
<sequence length="261" mass="29515">MPTRNNMIDYSIVISAYNEEPRITKTLTQTLSFMNQFAPAFEIIVVDDGSVDKTADSVEQYAKDHPEIKLIRNVHKGKAGGIRTGMLKSTGKLVLMMDADMATPLEELKRLATWLTDNDFDITIASREGIGAERQDEPFYRHLMGRVFNLLIRTVLGLEFQDTQCGFKLFKGDVARKVFSHLLVYGDNLPQITKPFFGAFDVEVLYCAKQMGYKIKAVPVKWNYVPTTRLNALANSYKMARDVVRIKILGLKGAYTVMNTL</sequence>
<dbReference type="PANTHER" id="PTHR10859:SF91">
    <property type="entry name" value="DOLICHYL-PHOSPHATE BETA-GLUCOSYLTRANSFERASE"/>
    <property type="match status" value="1"/>
</dbReference>
<dbReference type="AlphaFoldDB" id="A0A2H0XAV4"/>
<keyword evidence="10" id="KW-1133">Transmembrane helix</keyword>
<keyword evidence="5" id="KW-0328">Glycosyltransferase</keyword>
<evidence type="ECO:0000256" key="4">
    <source>
        <dbReference type="ARBA" id="ARBA00012583"/>
    </source>
</evidence>
<comment type="pathway">
    <text evidence="2">Protein modification; protein glycosylation.</text>
</comment>
<keyword evidence="7" id="KW-0812">Transmembrane</keyword>
<evidence type="ECO:0000256" key="7">
    <source>
        <dbReference type="ARBA" id="ARBA00022692"/>
    </source>
</evidence>
<dbReference type="InterPro" id="IPR001173">
    <property type="entry name" value="Glyco_trans_2-like"/>
</dbReference>
<dbReference type="EC" id="2.4.1.117" evidence="4"/>
<evidence type="ECO:0000259" key="13">
    <source>
        <dbReference type="Pfam" id="PF00535"/>
    </source>
</evidence>
<dbReference type="SUPFAM" id="SSF53448">
    <property type="entry name" value="Nucleotide-diphospho-sugar transferases"/>
    <property type="match status" value="1"/>
</dbReference>
<gene>
    <name evidence="14" type="ORF">COT50_04025</name>
</gene>
<evidence type="ECO:0000256" key="11">
    <source>
        <dbReference type="ARBA" id="ARBA00023136"/>
    </source>
</evidence>